<feature type="region of interest" description="Disordered" evidence="1">
    <location>
        <begin position="252"/>
        <end position="306"/>
    </location>
</feature>
<feature type="region of interest" description="Disordered" evidence="1">
    <location>
        <begin position="121"/>
        <end position="165"/>
    </location>
</feature>
<proteinExistence type="predicted"/>
<feature type="compositionally biased region" description="Basic and acidic residues" evidence="1">
    <location>
        <begin position="263"/>
        <end position="278"/>
    </location>
</feature>
<organism evidence="2 3">
    <name type="scientific">Parathielavia hyrcaniae</name>
    <dbReference type="NCBI Taxonomy" id="113614"/>
    <lineage>
        <taxon>Eukaryota</taxon>
        <taxon>Fungi</taxon>
        <taxon>Dikarya</taxon>
        <taxon>Ascomycota</taxon>
        <taxon>Pezizomycotina</taxon>
        <taxon>Sordariomycetes</taxon>
        <taxon>Sordariomycetidae</taxon>
        <taxon>Sordariales</taxon>
        <taxon>Chaetomiaceae</taxon>
        <taxon>Parathielavia</taxon>
    </lineage>
</organism>
<feature type="region of interest" description="Disordered" evidence="1">
    <location>
        <begin position="187"/>
        <end position="220"/>
    </location>
</feature>
<sequence>MATLTRQPFAPVDGARLKSLASVKNRQNAIATSTSPIKRKASEVEEVDNSENIAPVLFSKRSKGVDLWGDLSTGFTKSPAFTLTKAASSPVVKDVLCMSPTSRLPSAPRPRDILQPKSPAARLIKAKSTAPSPLPAPAGRSPTRASKRMGILSRRRISRPDPPSFGLGAAGVPFSLDAALKGTIPSYSGSLRRSAKNSRRINSISNSNSNSNASAPLDFFLPTPDTKSSWSFDIHEDTPEQEMTNLLQHGTHTLDISSDEESESRAKRDRAEGRDKENIPPPEDVSQTSTARGSGAASSSSAARAGPEIDEDVLLLKGRGPLAEMNVTDFYAEGCDSSSVFIVPVDEEDPEAVVAVVEEVAELLPPLPADGEEERQWLADAAAAADDDRMSEEEELHVPQVSLDDVESVDVDDVMGGHDRSTLVEDAAGAAAGLGPIDGAGESFELWESNSSKDEGDAPPSPAPLL</sequence>
<reference evidence="2" key="2">
    <citation type="submission" date="2023-05" db="EMBL/GenBank/DDBJ databases">
        <authorList>
            <consortium name="Lawrence Berkeley National Laboratory"/>
            <person name="Steindorff A."/>
            <person name="Hensen N."/>
            <person name="Bonometti L."/>
            <person name="Westerberg I."/>
            <person name="Brannstrom I.O."/>
            <person name="Guillou S."/>
            <person name="Cros-Aarteil S."/>
            <person name="Calhoun S."/>
            <person name="Haridas S."/>
            <person name="Kuo A."/>
            <person name="Mondo S."/>
            <person name="Pangilinan J."/>
            <person name="Riley R."/>
            <person name="Labutti K."/>
            <person name="Andreopoulos B."/>
            <person name="Lipzen A."/>
            <person name="Chen C."/>
            <person name="Yanf M."/>
            <person name="Daum C."/>
            <person name="Ng V."/>
            <person name="Clum A."/>
            <person name="Ohm R."/>
            <person name="Martin F."/>
            <person name="Silar P."/>
            <person name="Natvig D."/>
            <person name="Lalanne C."/>
            <person name="Gautier V."/>
            <person name="Ament-Velasquez S.L."/>
            <person name="Kruys A."/>
            <person name="Hutchinson M.I."/>
            <person name="Powell A.J."/>
            <person name="Barry K."/>
            <person name="Miller A.N."/>
            <person name="Grigoriev I.V."/>
            <person name="Debuchy R."/>
            <person name="Gladieux P."/>
            <person name="Thoren M.H."/>
            <person name="Johannesson H."/>
        </authorList>
    </citation>
    <scope>NUCLEOTIDE SEQUENCE</scope>
    <source>
        <strain evidence="2">CBS 757.83</strain>
    </source>
</reference>
<comment type="caution">
    <text evidence="2">The sequence shown here is derived from an EMBL/GenBank/DDBJ whole genome shotgun (WGS) entry which is preliminary data.</text>
</comment>
<dbReference type="EMBL" id="MU863672">
    <property type="protein sequence ID" value="KAK4097558.1"/>
    <property type="molecule type" value="Genomic_DNA"/>
</dbReference>
<feature type="region of interest" description="Disordered" evidence="1">
    <location>
        <begin position="24"/>
        <end position="46"/>
    </location>
</feature>
<dbReference type="Proteomes" id="UP001305647">
    <property type="component" value="Unassembled WGS sequence"/>
</dbReference>
<evidence type="ECO:0000256" key="1">
    <source>
        <dbReference type="SAM" id="MobiDB-lite"/>
    </source>
</evidence>
<name>A0AAN6SY14_9PEZI</name>
<evidence type="ECO:0008006" key="4">
    <source>
        <dbReference type="Google" id="ProtNLM"/>
    </source>
</evidence>
<gene>
    <name evidence="2" type="ORF">N658DRAFT_393295</name>
</gene>
<feature type="region of interest" description="Disordered" evidence="1">
    <location>
        <begin position="381"/>
        <end position="400"/>
    </location>
</feature>
<feature type="compositionally biased region" description="Polar residues" evidence="1">
    <location>
        <begin position="24"/>
        <end position="36"/>
    </location>
</feature>
<feature type="non-terminal residue" evidence="2">
    <location>
        <position position="466"/>
    </location>
</feature>
<accession>A0AAN6SY14</accession>
<evidence type="ECO:0000313" key="3">
    <source>
        <dbReference type="Proteomes" id="UP001305647"/>
    </source>
</evidence>
<keyword evidence="3" id="KW-1185">Reference proteome</keyword>
<feature type="compositionally biased region" description="Low complexity" evidence="1">
    <location>
        <begin position="288"/>
        <end position="306"/>
    </location>
</feature>
<feature type="region of interest" description="Disordered" evidence="1">
    <location>
        <begin position="432"/>
        <end position="466"/>
    </location>
</feature>
<dbReference type="AlphaFoldDB" id="A0AAN6SY14"/>
<feature type="compositionally biased region" description="Low complexity" evidence="1">
    <location>
        <begin position="200"/>
        <end position="215"/>
    </location>
</feature>
<evidence type="ECO:0000313" key="2">
    <source>
        <dbReference type="EMBL" id="KAK4097558.1"/>
    </source>
</evidence>
<protein>
    <recommendedName>
        <fullName evidence="4">Thymidylate kinase</fullName>
    </recommendedName>
</protein>
<reference evidence="2" key="1">
    <citation type="journal article" date="2023" name="Mol. Phylogenet. Evol.">
        <title>Genome-scale phylogeny and comparative genomics of the fungal order Sordariales.</title>
        <authorList>
            <person name="Hensen N."/>
            <person name="Bonometti L."/>
            <person name="Westerberg I."/>
            <person name="Brannstrom I.O."/>
            <person name="Guillou S."/>
            <person name="Cros-Aarteil S."/>
            <person name="Calhoun S."/>
            <person name="Haridas S."/>
            <person name="Kuo A."/>
            <person name="Mondo S."/>
            <person name="Pangilinan J."/>
            <person name="Riley R."/>
            <person name="LaButti K."/>
            <person name="Andreopoulos B."/>
            <person name="Lipzen A."/>
            <person name="Chen C."/>
            <person name="Yan M."/>
            <person name="Daum C."/>
            <person name="Ng V."/>
            <person name="Clum A."/>
            <person name="Steindorff A."/>
            <person name="Ohm R.A."/>
            <person name="Martin F."/>
            <person name="Silar P."/>
            <person name="Natvig D.O."/>
            <person name="Lalanne C."/>
            <person name="Gautier V."/>
            <person name="Ament-Velasquez S.L."/>
            <person name="Kruys A."/>
            <person name="Hutchinson M.I."/>
            <person name="Powell A.J."/>
            <person name="Barry K."/>
            <person name="Miller A.N."/>
            <person name="Grigoriev I.V."/>
            <person name="Debuchy R."/>
            <person name="Gladieux P."/>
            <person name="Hiltunen Thoren M."/>
            <person name="Johannesson H."/>
        </authorList>
    </citation>
    <scope>NUCLEOTIDE SEQUENCE</scope>
    <source>
        <strain evidence="2">CBS 757.83</strain>
    </source>
</reference>